<dbReference type="Proteomes" id="UP000789706">
    <property type="component" value="Unassembled WGS sequence"/>
</dbReference>
<reference evidence="7" key="1">
    <citation type="submission" date="2021-06" db="EMBL/GenBank/DDBJ databases">
        <authorList>
            <person name="Kallberg Y."/>
            <person name="Tangrot J."/>
            <person name="Rosling A."/>
        </authorList>
    </citation>
    <scope>NUCLEOTIDE SEQUENCE</scope>
    <source>
        <strain evidence="7">AZ414A</strain>
    </source>
</reference>
<comment type="subcellular location">
    <subcellularLocation>
        <location evidence="1">Nucleus</location>
    </subcellularLocation>
</comment>
<dbReference type="AlphaFoldDB" id="A0A9N8YPN7"/>
<dbReference type="SMART" id="SM00338">
    <property type="entry name" value="BRLZ"/>
    <property type="match status" value="1"/>
</dbReference>
<evidence type="ECO:0000256" key="4">
    <source>
        <dbReference type="ARBA" id="ARBA00023242"/>
    </source>
</evidence>
<evidence type="ECO:0000256" key="1">
    <source>
        <dbReference type="ARBA" id="ARBA00004123"/>
    </source>
</evidence>
<protein>
    <submittedName>
        <fullName evidence="7">1604_t:CDS:1</fullName>
    </submittedName>
</protein>
<dbReference type="GO" id="GO:0003700">
    <property type="term" value="F:DNA-binding transcription factor activity"/>
    <property type="evidence" value="ECO:0007669"/>
    <property type="project" value="InterPro"/>
</dbReference>
<dbReference type="InterPro" id="IPR004827">
    <property type="entry name" value="bZIP"/>
</dbReference>
<feature type="region of interest" description="Disordered" evidence="5">
    <location>
        <begin position="24"/>
        <end position="87"/>
    </location>
</feature>
<dbReference type="EMBL" id="CAJVPK010000052">
    <property type="protein sequence ID" value="CAG8438544.1"/>
    <property type="molecule type" value="Genomic_DNA"/>
</dbReference>
<dbReference type="OrthoDB" id="295274at2759"/>
<dbReference type="PANTHER" id="PTHR19304">
    <property type="entry name" value="CYCLIC-AMP RESPONSE ELEMENT BINDING PROTEIN"/>
    <property type="match status" value="1"/>
</dbReference>
<accession>A0A9N8YPN7</accession>
<evidence type="ECO:0000259" key="6">
    <source>
        <dbReference type="PROSITE" id="PS50217"/>
    </source>
</evidence>
<keyword evidence="4" id="KW-0539">Nucleus</keyword>
<feature type="compositionally biased region" description="Basic and acidic residues" evidence="5">
    <location>
        <begin position="67"/>
        <end position="78"/>
    </location>
</feature>
<evidence type="ECO:0000256" key="3">
    <source>
        <dbReference type="ARBA" id="ARBA00023163"/>
    </source>
</evidence>
<dbReference type="InterPro" id="IPR046347">
    <property type="entry name" value="bZIP_sf"/>
</dbReference>
<comment type="caution">
    <text evidence="7">The sequence shown here is derived from an EMBL/GenBank/DDBJ whole genome shotgun (WGS) entry which is preliminary data.</text>
</comment>
<dbReference type="InterPro" id="IPR051027">
    <property type="entry name" value="bZIP_transcription_factors"/>
</dbReference>
<dbReference type="Gene3D" id="1.20.5.170">
    <property type="match status" value="1"/>
</dbReference>
<organism evidence="7 8">
    <name type="scientific">Diversispora eburnea</name>
    <dbReference type="NCBI Taxonomy" id="1213867"/>
    <lineage>
        <taxon>Eukaryota</taxon>
        <taxon>Fungi</taxon>
        <taxon>Fungi incertae sedis</taxon>
        <taxon>Mucoromycota</taxon>
        <taxon>Glomeromycotina</taxon>
        <taxon>Glomeromycetes</taxon>
        <taxon>Diversisporales</taxon>
        <taxon>Diversisporaceae</taxon>
        <taxon>Diversispora</taxon>
    </lineage>
</organism>
<evidence type="ECO:0000313" key="7">
    <source>
        <dbReference type="EMBL" id="CAG8438544.1"/>
    </source>
</evidence>
<keyword evidence="2" id="KW-0805">Transcription regulation</keyword>
<keyword evidence="8" id="KW-1185">Reference proteome</keyword>
<sequence length="125" mass="14784">MNNMTTDNPWNFLAMAEEKVQATVFNNTRGRKKSKSKTENDDDDSPEEKRRKFLERNPSKCRQKKKAAMEDLKSKADSLEAENNTLKTRVNEHREELLSLKDLLLRHENCSCNIIQEYIVKYYQQ</sequence>
<dbReference type="SUPFAM" id="SSF57959">
    <property type="entry name" value="Leucine zipper domain"/>
    <property type="match status" value="1"/>
</dbReference>
<proteinExistence type="predicted"/>
<dbReference type="GO" id="GO:0005634">
    <property type="term" value="C:nucleus"/>
    <property type="evidence" value="ECO:0007669"/>
    <property type="project" value="UniProtKB-SubCell"/>
</dbReference>
<gene>
    <name evidence="7" type="ORF">DEBURN_LOCUS1245</name>
</gene>
<evidence type="ECO:0000256" key="2">
    <source>
        <dbReference type="ARBA" id="ARBA00023015"/>
    </source>
</evidence>
<evidence type="ECO:0000313" key="8">
    <source>
        <dbReference type="Proteomes" id="UP000789706"/>
    </source>
</evidence>
<dbReference type="Pfam" id="PF00170">
    <property type="entry name" value="bZIP_1"/>
    <property type="match status" value="1"/>
</dbReference>
<dbReference type="PROSITE" id="PS50217">
    <property type="entry name" value="BZIP"/>
    <property type="match status" value="1"/>
</dbReference>
<feature type="compositionally biased region" description="Basic and acidic residues" evidence="5">
    <location>
        <begin position="47"/>
        <end position="58"/>
    </location>
</feature>
<feature type="domain" description="BZIP" evidence="6">
    <location>
        <begin position="44"/>
        <end position="107"/>
    </location>
</feature>
<evidence type="ECO:0000256" key="5">
    <source>
        <dbReference type="SAM" id="MobiDB-lite"/>
    </source>
</evidence>
<name>A0A9N8YPN7_9GLOM</name>
<dbReference type="CDD" id="cd14687">
    <property type="entry name" value="bZIP_ATF2"/>
    <property type="match status" value="1"/>
</dbReference>
<keyword evidence="3" id="KW-0804">Transcription</keyword>